<evidence type="ECO:0000259" key="5">
    <source>
        <dbReference type="PROSITE" id="PS51462"/>
    </source>
</evidence>
<protein>
    <submittedName>
        <fullName evidence="6">NUDIX domain-containing protein</fullName>
    </submittedName>
</protein>
<dbReference type="InterPro" id="IPR047198">
    <property type="entry name" value="DDP-like_NUDIX"/>
</dbReference>
<dbReference type="GO" id="GO:0046872">
    <property type="term" value="F:metal ion binding"/>
    <property type="evidence" value="ECO:0007669"/>
    <property type="project" value="UniProtKB-KW"/>
</dbReference>
<accession>A0A1N7PFQ5</accession>
<evidence type="ECO:0000313" key="6">
    <source>
        <dbReference type="EMBL" id="SIT09483.1"/>
    </source>
</evidence>
<dbReference type="GO" id="GO:0016462">
    <property type="term" value="F:pyrophosphatase activity"/>
    <property type="evidence" value="ECO:0007669"/>
    <property type="project" value="InterPro"/>
</dbReference>
<evidence type="ECO:0000256" key="4">
    <source>
        <dbReference type="ARBA" id="ARBA00022842"/>
    </source>
</evidence>
<dbReference type="CDD" id="cd04666">
    <property type="entry name" value="NUDIX_DIPP2_like_Nudt4"/>
    <property type="match status" value="1"/>
</dbReference>
<keyword evidence="2" id="KW-0479">Metal-binding</keyword>
<dbReference type="GO" id="GO:0005737">
    <property type="term" value="C:cytoplasm"/>
    <property type="evidence" value="ECO:0007669"/>
    <property type="project" value="TreeGrafter"/>
</dbReference>
<dbReference type="InterPro" id="IPR000086">
    <property type="entry name" value="NUDIX_hydrolase_dom"/>
</dbReference>
<reference evidence="6 7" key="1">
    <citation type="submission" date="2017-01" db="EMBL/GenBank/DDBJ databases">
        <authorList>
            <person name="Mah S.A."/>
            <person name="Swanson W.J."/>
            <person name="Moy G.W."/>
            <person name="Vacquier V.D."/>
        </authorList>
    </citation>
    <scope>NUCLEOTIDE SEQUENCE [LARGE SCALE GENOMIC DNA]</scope>
    <source>
        <strain evidence="6 7">DSM 26375</strain>
    </source>
</reference>
<keyword evidence="4" id="KW-0460">Magnesium</keyword>
<dbReference type="Gene3D" id="3.90.79.10">
    <property type="entry name" value="Nucleoside Triphosphate Pyrophosphohydrolase"/>
    <property type="match status" value="1"/>
</dbReference>
<evidence type="ECO:0000256" key="1">
    <source>
        <dbReference type="ARBA" id="ARBA00001946"/>
    </source>
</evidence>
<dbReference type="PANTHER" id="PTHR12629:SF0">
    <property type="entry name" value="DIPHOSPHOINOSITOL-POLYPHOSPHATE DIPHOSPHATASE"/>
    <property type="match status" value="1"/>
</dbReference>
<comment type="cofactor">
    <cofactor evidence="1">
        <name>Mg(2+)</name>
        <dbReference type="ChEBI" id="CHEBI:18420"/>
    </cofactor>
</comment>
<feature type="domain" description="Nudix hydrolase" evidence="5">
    <location>
        <begin position="14"/>
        <end position="147"/>
    </location>
</feature>
<evidence type="ECO:0000256" key="3">
    <source>
        <dbReference type="ARBA" id="ARBA00022801"/>
    </source>
</evidence>
<dbReference type="STRING" id="1086013.SAMN05421774_105222"/>
<dbReference type="EMBL" id="FTOT01000005">
    <property type="protein sequence ID" value="SIT09483.1"/>
    <property type="molecule type" value="Genomic_DNA"/>
</dbReference>
<dbReference type="SUPFAM" id="SSF55811">
    <property type="entry name" value="Nudix"/>
    <property type="match status" value="1"/>
</dbReference>
<dbReference type="AlphaFoldDB" id="A0A1N7PFQ5"/>
<dbReference type="Proteomes" id="UP000186141">
    <property type="component" value="Unassembled WGS sequence"/>
</dbReference>
<evidence type="ECO:0000256" key="2">
    <source>
        <dbReference type="ARBA" id="ARBA00022723"/>
    </source>
</evidence>
<name>A0A1N7PFQ5_9RHOB</name>
<gene>
    <name evidence="6" type="ORF">SAMN05421774_105222</name>
</gene>
<dbReference type="OrthoDB" id="7066910at2"/>
<organism evidence="6 7">
    <name type="scientific">Gemmobacter megaterium</name>
    <dbReference type="NCBI Taxonomy" id="1086013"/>
    <lineage>
        <taxon>Bacteria</taxon>
        <taxon>Pseudomonadati</taxon>
        <taxon>Pseudomonadota</taxon>
        <taxon>Alphaproteobacteria</taxon>
        <taxon>Rhodobacterales</taxon>
        <taxon>Paracoccaceae</taxon>
        <taxon>Gemmobacter</taxon>
    </lineage>
</organism>
<dbReference type="PANTHER" id="PTHR12629">
    <property type="entry name" value="DIPHOSPHOINOSITOL POLYPHOSPHATE PHOSPHOHYDROLASE"/>
    <property type="match status" value="1"/>
</dbReference>
<evidence type="ECO:0000313" key="7">
    <source>
        <dbReference type="Proteomes" id="UP000186141"/>
    </source>
</evidence>
<proteinExistence type="predicted"/>
<sequence>MALIDALKSMFLRPSAALQVAMLCTRQGPEGTEVVLVKSLDSGRWILPKGWPMPGRTLVDAAAQEAWEEAGARGTVLPDEIARIPANKRLKTGLDLPCDLVVFRMDDTTLAEDYPEAGKRKRKMLPVAKAAARADVDEIGDLIRRALG</sequence>
<keyword evidence="7" id="KW-1185">Reference proteome</keyword>
<dbReference type="Pfam" id="PF00293">
    <property type="entry name" value="NUDIX"/>
    <property type="match status" value="1"/>
</dbReference>
<keyword evidence="3" id="KW-0378">Hydrolase</keyword>
<dbReference type="PROSITE" id="PS51462">
    <property type="entry name" value="NUDIX"/>
    <property type="match status" value="1"/>
</dbReference>
<dbReference type="RefSeq" id="WP_083701272.1">
    <property type="nucleotide sequence ID" value="NZ_BMEH01000005.1"/>
</dbReference>
<dbReference type="InterPro" id="IPR015797">
    <property type="entry name" value="NUDIX_hydrolase-like_dom_sf"/>
</dbReference>